<evidence type="ECO:0000313" key="16">
    <source>
        <dbReference type="EMBL" id="JAD12414.1"/>
    </source>
</evidence>
<keyword evidence="5 11" id="KW-0378">Hydrolase</keyword>
<dbReference type="PROSITE" id="PS51888">
    <property type="entry name" value="CLIP"/>
    <property type="match status" value="1"/>
</dbReference>
<dbReference type="AlphaFoldDB" id="A0A0A1XM73"/>
<reference evidence="16" key="1">
    <citation type="submission" date="2014-11" db="EMBL/GenBank/DDBJ databases">
        <authorList>
            <person name="Geib S."/>
        </authorList>
    </citation>
    <scope>NUCLEOTIDE SEQUENCE</scope>
</reference>
<dbReference type="InterPro" id="IPR038565">
    <property type="entry name" value="CLIP_sf"/>
</dbReference>
<evidence type="ECO:0000256" key="1">
    <source>
        <dbReference type="ARBA" id="ARBA00004613"/>
    </source>
</evidence>
<name>A0A0A1XM73_ZEUCU</name>
<dbReference type="Gene3D" id="3.30.1640.30">
    <property type="match status" value="1"/>
</dbReference>
<evidence type="ECO:0000256" key="5">
    <source>
        <dbReference type="ARBA" id="ARBA00022801"/>
    </source>
</evidence>
<keyword evidence="7" id="KW-0106">Calcium</keyword>
<dbReference type="CDD" id="cd00190">
    <property type="entry name" value="Tryp_SPc"/>
    <property type="match status" value="1"/>
</dbReference>
<proteinExistence type="inferred from homology"/>
<keyword evidence="9" id="KW-1015">Disulfide bond</keyword>
<dbReference type="GO" id="GO:0160032">
    <property type="term" value="P:Toll receptor ligand protein activation cascade"/>
    <property type="evidence" value="ECO:0007669"/>
    <property type="project" value="UniProtKB-ARBA"/>
</dbReference>
<dbReference type="InterPro" id="IPR001314">
    <property type="entry name" value="Peptidase_S1A"/>
</dbReference>
<dbReference type="SMART" id="SM00680">
    <property type="entry name" value="CLIP"/>
    <property type="match status" value="2"/>
</dbReference>
<dbReference type="Gene3D" id="2.40.10.10">
    <property type="entry name" value="Trypsin-like serine proteases"/>
    <property type="match status" value="2"/>
</dbReference>
<dbReference type="InterPro" id="IPR022700">
    <property type="entry name" value="CLIP"/>
</dbReference>
<evidence type="ECO:0000256" key="7">
    <source>
        <dbReference type="ARBA" id="ARBA00022837"/>
    </source>
</evidence>
<organism evidence="16">
    <name type="scientific">Zeugodacus cucurbitae</name>
    <name type="common">Melon fruit fly</name>
    <name type="synonym">Bactrocera cucurbitae</name>
    <dbReference type="NCBI Taxonomy" id="28588"/>
    <lineage>
        <taxon>Eukaryota</taxon>
        <taxon>Metazoa</taxon>
        <taxon>Ecdysozoa</taxon>
        <taxon>Arthropoda</taxon>
        <taxon>Hexapoda</taxon>
        <taxon>Insecta</taxon>
        <taxon>Pterygota</taxon>
        <taxon>Neoptera</taxon>
        <taxon>Endopterygota</taxon>
        <taxon>Diptera</taxon>
        <taxon>Brachycera</taxon>
        <taxon>Muscomorpha</taxon>
        <taxon>Tephritoidea</taxon>
        <taxon>Tephritidae</taxon>
        <taxon>Zeugodacus</taxon>
        <taxon>Zeugodacus</taxon>
    </lineage>
</organism>
<feature type="chain" id="PRO_5023971084" description="CLIP domain-containing serine protease" evidence="12">
    <location>
        <begin position="21"/>
        <end position="502"/>
    </location>
</feature>
<feature type="compositionally biased region" description="Low complexity" evidence="13">
    <location>
        <begin position="111"/>
        <end position="121"/>
    </location>
</feature>
<dbReference type="Pfam" id="PF00089">
    <property type="entry name" value="Trypsin"/>
    <property type="match status" value="1"/>
</dbReference>
<dbReference type="SMART" id="SM00020">
    <property type="entry name" value="Tryp_SPc"/>
    <property type="match status" value="1"/>
</dbReference>
<dbReference type="GO" id="GO:0035008">
    <property type="term" value="P:positive regulation of melanization defense response"/>
    <property type="evidence" value="ECO:0007669"/>
    <property type="project" value="UniProtKB-ARBA"/>
</dbReference>
<dbReference type="Pfam" id="PF12032">
    <property type="entry name" value="CLIP"/>
    <property type="match status" value="1"/>
</dbReference>
<feature type="domain" description="Clip" evidence="15">
    <location>
        <begin position="158"/>
        <end position="211"/>
    </location>
</feature>
<dbReference type="SUPFAM" id="SSF50494">
    <property type="entry name" value="Trypsin-like serine proteases"/>
    <property type="match status" value="1"/>
</dbReference>
<comment type="similarity">
    <text evidence="10 12">Belongs to the peptidase S1 family. CLIP subfamily.</text>
</comment>
<dbReference type="GO" id="GO:0006508">
    <property type="term" value="P:proteolysis"/>
    <property type="evidence" value="ECO:0007669"/>
    <property type="project" value="UniProtKB-KW"/>
</dbReference>
<feature type="region of interest" description="Disordered" evidence="13">
    <location>
        <begin position="111"/>
        <end position="130"/>
    </location>
</feature>
<dbReference type="PROSITE" id="PS00135">
    <property type="entry name" value="TRYPSIN_SER"/>
    <property type="match status" value="1"/>
</dbReference>
<keyword evidence="4 12" id="KW-0732">Signal</keyword>
<dbReference type="GO" id="GO:0050832">
    <property type="term" value="P:defense response to fungus"/>
    <property type="evidence" value="ECO:0007669"/>
    <property type="project" value="UniProtKB-ARBA"/>
</dbReference>
<dbReference type="InterPro" id="IPR043504">
    <property type="entry name" value="Peptidase_S1_PA_chymotrypsin"/>
</dbReference>
<dbReference type="GO" id="GO:0004252">
    <property type="term" value="F:serine-type endopeptidase activity"/>
    <property type="evidence" value="ECO:0007669"/>
    <property type="project" value="UniProtKB-UniRule"/>
</dbReference>
<feature type="domain" description="Peptidase S1" evidence="14">
    <location>
        <begin position="253"/>
        <end position="501"/>
    </location>
</feature>
<dbReference type="InterPro" id="IPR050127">
    <property type="entry name" value="Serine_Proteases_S1"/>
</dbReference>
<keyword evidence="2 12" id="KW-0964">Secreted</keyword>
<protein>
    <recommendedName>
        <fullName evidence="12">CLIP domain-containing serine protease</fullName>
        <ecNumber evidence="11">3.4.21.-</ecNumber>
    </recommendedName>
</protein>
<evidence type="ECO:0000259" key="14">
    <source>
        <dbReference type="PROSITE" id="PS50240"/>
    </source>
</evidence>
<keyword evidence="3 11" id="KW-0645">Protease</keyword>
<evidence type="ECO:0000259" key="15">
    <source>
        <dbReference type="PROSITE" id="PS51888"/>
    </source>
</evidence>
<evidence type="ECO:0000256" key="9">
    <source>
        <dbReference type="ARBA" id="ARBA00023157"/>
    </source>
</evidence>
<reference evidence="16" key="2">
    <citation type="journal article" date="2015" name="Gigascience">
        <title>Reconstructing a comprehensive transcriptome assembly of a white-pupal translocated strain of the pest fruit fly Bactrocera cucurbitae.</title>
        <authorList>
            <person name="Sim S.B."/>
            <person name="Calla B."/>
            <person name="Hall B."/>
            <person name="DeRego T."/>
            <person name="Geib S.M."/>
        </authorList>
    </citation>
    <scope>NUCLEOTIDE SEQUENCE</scope>
</reference>
<evidence type="ECO:0000256" key="3">
    <source>
        <dbReference type="ARBA" id="ARBA00022670"/>
    </source>
</evidence>
<dbReference type="InterPro" id="IPR009003">
    <property type="entry name" value="Peptidase_S1_PA"/>
</dbReference>
<dbReference type="PROSITE" id="PS50240">
    <property type="entry name" value="TRYPSIN_DOM"/>
    <property type="match status" value="1"/>
</dbReference>
<keyword evidence="6 11" id="KW-0720">Serine protease</keyword>
<dbReference type="EMBL" id="GBXI01001878">
    <property type="protein sequence ID" value="JAD12414.1"/>
    <property type="molecule type" value="Transcribed_RNA"/>
</dbReference>
<dbReference type="InterPro" id="IPR018114">
    <property type="entry name" value="TRYPSIN_HIS"/>
</dbReference>
<feature type="compositionally biased region" description="Pro residues" evidence="13">
    <location>
        <begin position="219"/>
        <end position="233"/>
    </location>
</feature>
<keyword evidence="8" id="KW-0865">Zymogen</keyword>
<dbReference type="EC" id="3.4.21.-" evidence="11"/>
<evidence type="ECO:0000256" key="11">
    <source>
        <dbReference type="RuleBase" id="RU363034"/>
    </source>
</evidence>
<evidence type="ECO:0000256" key="4">
    <source>
        <dbReference type="ARBA" id="ARBA00022729"/>
    </source>
</evidence>
<evidence type="ECO:0000256" key="10">
    <source>
        <dbReference type="ARBA" id="ARBA00024195"/>
    </source>
</evidence>
<dbReference type="PANTHER" id="PTHR24264:SF65">
    <property type="entry name" value="SRCR DOMAIN-CONTAINING PROTEIN"/>
    <property type="match status" value="1"/>
</dbReference>
<feature type="region of interest" description="Disordered" evidence="13">
    <location>
        <begin position="219"/>
        <end position="240"/>
    </location>
</feature>
<comment type="subcellular location">
    <subcellularLocation>
        <location evidence="1 12">Secreted</location>
    </subcellularLocation>
</comment>
<dbReference type="PROSITE" id="PS00134">
    <property type="entry name" value="TRYPSIN_HIS"/>
    <property type="match status" value="1"/>
</dbReference>
<comment type="domain">
    <text evidence="12">The clip domain consists of 35-55 residues which are 'knitted' together usually by 3 conserved disulfide bonds forming a clip-like compact structure.</text>
</comment>
<dbReference type="FunFam" id="2.40.10.10:FF:000015">
    <property type="entry name" value="Atrial natriuretic peptide-converting enzyme"/>
    <property type="match status" value="1"/>
</dbReference>
<accession>A0A0A1XM73</accession>
<feature type="signal peptide" evidence="12">
    <location>
        <begin position="1"/>
        <end position="20"/>
    </location>
</feature>
<evidence type="ECO:0000256" key="13">
    <source>
        <dbReference type="SAM" id="MobiDB-lite"/>
    </source>
</evidence>
<dbReference type="InterPro" id="IPR001254">
    <property type="entry name" value="Trypsin_dom"/>
</dbReference>
<sequence>MKTTLVLLILCSLQILTIKAQYNCVTPENYYGICSSFNSCPQIVSAQRARNQQYVAAAQRACGGSSFCCAQPQQRPSRQAVSQRPSNPLVVQVQQSRRAPATQPQPVRRVVAAQQQQQPQQQRRRVRQQPRIDLRGIFDVNEYSQAPSSFVGYRAGQLCNTPDNAGGVCIEINDCQVLLSQLYQRYTDPNFVQYVRASNRNCGGSSYSVCCPGGATPSRPAPAPAPAPAPTPAPSQASSAGSCGVVVRTYKKIVGGKASRISDWPWMALLAYPNVDPNSPFKCGGALVSSRHVVTAAHCIRNDLSYVRLGEYDLSTNAETQHQDLRVVKQEKHPSYNTANGRNDIGIVWLERDVQFTKNIKPICLPSTQQLRSKSYINYTPFVAGWGKTMEGGVSSNVLQELQIPILTNEVCRDSYQRARRLITADQFDTGVLCAGVLSGGKDTCQGDSGGPLMIPETVGGNIQFYLIGVVSYGVGCARPEIPGVYTSVQFFVDWILAKISS</sequence>
<dbReference type="GO" id="GO:0005615">
    <property type="term" value="C:extracellular space"/>
    <property type="evidence" value="ECO:0007669"/>
    <property type="project" value="TreeGrafter"/>
</dbReference>
<dbReference type="PANTHER" id="PTHR24264">
    <property type="entry name" value="TRYPSIN-RELATED"/>
    <property type="match status" value="1"/>
</dbReference>
<evidence type="ECO:0000256" key="12">
    <source>
        <dbReference type="RuleBase" id="RU366078"/>
    </source>
</evidence>
<evidence type="ECO:0000256" key="6">
    <source>
        <dbReference type="ARBA" id="ARBA00022825"/>
    </source>
</evidence>
<gene>
    <name evidence="16" type="primary">PCE_3</name>
    <name evidence="16" type="ORF">g.31071</name>
</gene>
<evidence type="ECO:0000256" key="2">
    <source>
        <dbReference type="ARBA" id="ARBA00022525"/>
    </source>
</evidence>
<evidence type="ECO:0000256" key="8">
    <source>
        <dbReference type="ARBA" id="ARBA00023145"/>
    </source>
</evidence>
<dbReference type="PRINTS" id="PR00722">
    <property type="entry name" value="CHYMOTRYPSIN"/>
</dbReference>
<dbReference type="InterPro" id="IPR033116">
    <property type="entry name" value="TRYPSIN_SER"/>
</dbReference>